<sequence>MPKNASSYWLDSKAFSFASYGSEDAKILVKREGEFTRKLIENAESGFTASVRYPFGDILLNSNSNKIMIAGGTGISIFLSYIDYLNLSDFRTINFIFHSMRSDEINLSNYYWNKIPENLQYKKFVTSKDNAEYTGRLSYDSILSSIRELDNFEFYVCGPTSFNDYWIEALLEHGYNCRVEQWINSKVI</sequence>
<dbReference type="PANTHER" id="PTHR47354:SF5">
    <property type="entry name" value="PROTEIN RFBI"/>
    <property type="match status" value="1"/>
</dbReference>
<dbReference type="EMBL" id="AUZX01002224">
    <property type="protein sequence ID" value="EQD77309.1"/>
    <property type="molecule type" value="Genomic_DNA"/>
</dbReference>
<dbReference type="GO" id="GO:0016491">
    <property type="term" value="F:oxidoreductase activity"/>
    <property type="evidence" value="ECO:0007669"/>
    <property type="project" value="InterPro"/>
</dbReference>
<dbReference type="PANTHER" id="PTHR47354">
    <property type="entry name" value="NADH OXIDOREDUCTASE HCR"/>
    <property type="match status" value="1"/>
</dbReference>
<feature type="domain" description="Oxidoreductase FAD/NAD(P)-binding" evidence="1">
    <location>
        <begin position="68"/>
        <end position="162"/>
    </location>
</feature>
<gene>
    <name evidence="2" type="ORF">B1A_03026</name>
</gene>
<proteinExistence type="predicted"/>
<reference evidence="2" key="1">
    <citation type="submission" date="2013-08" db="EMBL/GenBank/DDBJ databases">
        <authorList>
            <person name="Mendez C."/>
            <person name="Richter M."/>
            <person name="Ferrer M."/>
            <person name="Sanchez J."/>
        </authorList>
    </citation>
    <scope>NUCLEOTIDE SEQUENCE</scope>
</reference>
<dbReference type="AlphaFoldDB" id="T1D788"/>
<accession>T1D788</accession>
<dbReference type="PRINTS" id="PR00410">
    <property type="entry name" value="PHEHYDRXLASE"/>
</dbReference>
<organism evidence="2">
    <name type="scientific">mine drainage metagenome</name>
    <dbReference type="NCBI Taxonomy" id="410659"/>
    <lineage>
        <taxon>unclassified sequences</taxon>
        <taxon>metagenomes</taxon>
        <taxon>ecological metagenomes</taxon>
    </lineage>
</organism>
<name>T1D788_9ZZZZ</name>
<protein>
    <submittedName>
        <fullName evidence="2">Flavohemoprotein</fullName>
    </submittedName>
</protein>
<evidence type="ECO:0000259" key="1">
    <source>
        <dbReference type="Pfam" id="PF00175"/>
    </source>
</evidence>
<comment type="caution">
    <text evidence="2">The sequence shown here is derived from an EMBL/GenBank/DDBJ whole genome shotgun (WGS) entry which is preliminary data.</text>
</comment>
<dbReference type="SUPFAM" id="SSF52343">
    <property type="entry name" value="Ferredoxin reductase-like, C-terminal NADP-linked domain"/>
    <property type="match status" value="1"/>
</dbReference>
<reference evidence="2" key="2">
    <citation type="journal article" date="2014" name="ISME J.">
        <title>Microbial stratification in low pH oxic and suboxic macroscopic growths along an acid mine drainage.</title>
        <authorList>
            <person name="Mendez-Garcia C."/>
            <person name="Mesa V."/>
            <person name="Sprenger R.R."/>
            <person name="Richter M."/>
            <person name="Diez M.S."/>
            <person name="Solano J."/>
            <person name="Bargiela R."/>
            <person name="Golyshina O.V."/>
            <person name="Manteca A."/>
            <person name="Ramos J.L."/>
            <person name="Gallego J.R."/>
            <person name="Llorente I."/>
            <person name="Martins Dos Santos V.A."/>
            <person name="Jensen O.N."/>
            <person name="Pelaez A.I."/>
            <person name="Sanchez J."/>
            <person name="Ferrer M."/>
        </authorList>
    </citation>
    <scope>NUCLEOTIDE SEQUENCE</scope>
</reference>
<dbReference type="InterPro" id="IPR050415">
    <property type="entry name" value="MRET"/>
</dbReference>
<dbReference type="Pfam" id="PF00175">
    <property type="entry name" value="NAD_binding_1"/>
    <property type="match status" value="1"/>
</dbReference>
<evidence type="ECO:0000313" key="2">
    <source>
        <dbReference type="EMBL" id="EQD77309.1"/>
    </source>
</evidence>
<dbReference type="InterPro" id="IPR039261">
    <property type="entry name" value="FNR_nucleotide-bd"/>
</dbReference>
<dbReference type="Gene3D" id="3.40.50.80">
    <property type="entry name" value="Nucleotide-binding domain of ferredoxin-NADP reductase (FNR) module"/>
    <property type="match status" value="1"/>
</dbReference>
<dbReference type="InterPro" id="IPR001433">
    <property type="entry name" value="OxRdtase_FAD/NAD-bd"/>
</dbReference>